<evidence type="ECO:0000313" key="2">
    <source>
        <dbReference type="Proteomes" id="UP000054805"/>
    </source>
</evidence>
<evidence type="ECO:0000313" key="1">
    <source>
        <dbReference type="EMBL" id="KRZ20621.1"/>
    </source>
</evidence>
<comment type="caution">
    <text evidence="1">The sequence shown here is derived from an EMBL/GenBank/DDBJ whole genome shotgun (WGS) entry which is preliminary data.</text>
</comment>
<organism evidence="1 2">
    <name type="scientific">Trichinella pseudospiralis</name>
    <name type="common">Parasitic roundworm</name>
    <dbReference type="NCBI Taxonomy" id="6337"/>
    <lineage>
        <taxon>Eukaryota</taxon>
        <taxon>Metazoa</taxon>
        <taxon>Ecdysozoa</taxon>
        <taxon>Nematoda</taxon>
        <taxon>Enoplea</taxon>
        <taxon>Dorylaimia</taxon>
        <taxon>Trichinellida</taxon>
        <taxon>Trichinellidae</taxon>
        <taxon>Trichinella</taxon>
    </lineage>
</organism>
<dbReference type="EMBL" id="JYDS01000234">
    <property type="protein sequence ID" value="KRZ20621.1"/>
    <property type="molecule type" value="Genomic_DNA"/>
</dbReference>
<sequence>MRTLLLLMIEFDQATMIDFIGCVRIFCIESGYVEHVNTFNFLRKKNFTEKKLFPYFLFLSMKLGKGEVNLSKTEDDEERKIHNCLLCGGKEFVQINSTDRRPSLLCQHAGFWGVLLRGVWQRFGHCSKMLNNPSCRSFGGRP</sequence>
<proteinExistence type="predicted"/>
<protein>
    <submittedName>
        <fullName evidence="1">Uncharacterized protein</fullName>
    </submittedName>
</protein>
<dbReference type="Proteomes" id="UP000054805">
    <property type="component" value="Unassembled WGS sequence"/>
</dbReference>
<accession>A0A0V1ICR5</accession>
<keyword evidence="2" id="KW-1185">Reference proteome</keyword>
<gene>
    <name evidence="1" type="ORF">T4B_7579</name>
</gene>
<dbReference type="AlphaFoldDB" id="A0A0V1ICR5"/>
<reference evidence="1 2" key="1">
    <citation type="submission" date="2015-01" db="EMBL/GenBank/DDBJ databases">
        <title>Evolution of Trichinella species and genotypes.</title>
        <authorList>
            <person name="Korhonen P.K."/>
            <person name="Edoardo P."/>
            <person name="Giuseppe L.R."/>
            <person name="Gasser R.B."/>
        </authorList>
    </citation>
    <scope>NUCLEOTIDE SEQUENCE [LARGE SCALE GENOMIC DNA]</scope>
    <source>
        <strain evidence="1">ISS588</strain>
    </source>
</reference>
<name>A0A0V1ICR5_TRIPS</name>